<dbReference type="AlphaFoldDB" id="A0A4C1Y1N0"/>
<organism evidence="1 2">
    <name type="scientific">Eumeta variegata</name>
    <name type="common">Bagworm moth</name>
    <name type="synonym">Eumeta japonica</name>
    <dbReference type="NCBI Taxonomy" id="151549"/>
    <lineage>
        <taxon>Eukaryota</taxon>
        <taxon>Metazoa</taxon>
        <taxon>Ecdysozoa</taxon>
        <taxon>Arthropoda</taxon>
        <taxon>Hexapoda</taxon>
        <taxon>Insecta</taxon>
        <taxon>Pterygota</taxon>
        <taxon>Neoptera</taxon>
        <taxon>Endopterygota</taxon>
        <taxon>Lepidoptera</taxon>
        <taxon>Glossata</taxon>
        <taxon>Ditrysia</taxon>
        <taxon>Tineoidea</taxon>
        <taxon>Psychidae</taxon>
        <taxon>Oiketicinae</taxon>
        <taxon>Eumeta</taxon>
    </lineage>
</organism>
<dbReference type="EMBL" id="BGZK01001011">
    <property type="protein sequence ID" value="GBP68457.1"/>
    <property type="molecule type" value="Genomic_DNA"/>
</dbReference>
<protein>
    <submittedName>
        <fullName evidence="1">Uncharacterized protein</fullName>
    </submittedName>
</protein>
<keyword evidence="2" id="KW-1185">Reference proteome</keyword>
<gene>
    <name evidence="1" type="ORF">EVAR_56720_1</name>
</gene>
<dbReference type="Proteomes" id="UP000299102">
    <property type="component" value="Unassembled WGS sequence"/>
</dbReference>
<evidence type="ECO:0000313" key="2">
    <source>
        <dbReference type="Proteomes" id="UP000299102"/>
    </source>
</evidence>
<evidence type="ECO:0000313" key="1">
    <source>
        <dbReference type="EMBL" id="GBP68457.1"/>
    </source>
</evidence>
<name>A0A4C1Y1N0_EUMVA</name>
<comment type="caution">
    <text evidence="1">The sequence shown here is derived from an EMBL/GenBank/DDBJ whole genome shotgun (WGS) entry which is preliminary data.</text>
</comment>
<accession>A0A4C1Y1N0</accession>
<reference evidence="1 2" key="1">
    <citation type="journal article" date="2019" name="Commun. Biol.">
        <title>The bagworm genome reveals a unique fibroin gene that provides high tensile strength.</title>
        <authorList>
            <person name="Kono N."/>
            <person name="Nakamura H."/>
            <person name="Ohtoshi R."/>
            <person name="Tomita M."/>
            <person name="Numata K."/>
            <person name="Arakawa K."/>
        </authorList>
    </citation>
    <scope>NUCLEOTIDE SEQUENCE [LARGE SCALE GENOMIC DNA]</scope>
</reference>
<sequence>MSDNKKFDDARLNASTGDRCPLLTDRREHGTWRRDASPLPRADVRNETAGEVLRRGNVDRHTHTRSMRPHNTVQCEVLIYTIRNRDTRKATDVTLTDVPTLFRTGAGRKVRCVTRMRASAGKRRCATTRVALMDSLRIPGTMRAHDGRDAASLHVGSLHMGSLYAGGALPETTISP</sequence>
<proteinExistence type="predicted"/>